<dbReference type="EMBL" id="LPJR01000013">
    <property type="protein sequence ID" value="KWF35355.1"/>
    <property type="molecule type" value="Genomic_DNA"/>
</dbReference>
<evidence type="ECO:0000313" key="2">
    <source>
        <dbReference type="Proteomes" id="UP000062912"/>
    </source>
</evidence>
<dbReference type="AlphaFoldDB" id="A0A132ELY4"/>
<dbReference type="OrthoDB" id="9867687at2"/>
<dbReference type="RefSeq" id="WP_060239937.1">
    <property type="nucleotide sequence ID" value="NZ_LPJR01000013.1"/>
</dbReference>
<reference evidence="1 2" key="1">
    <citation type="submission" date="2015-11" db="EMBL/GenBank/DDBJ databases">
        <title>Expanding the genomic diversity of Burkholderia species for the development of highly accurate diagnostics.</title>
        <authorList>
            <person name="Sahl J."/>
            <person name="Keim P."/>
            <person name="Wagner D."/>
        </authorList>
    </citation>
    <scope>NUCLEOTIDE SEQUENCE [LARGE SCALE GENOMIC DNA]</scope>
    <source>
        <strain evidence="1 2">MSMB368WGS</strain>
    </source>
</reference>
<accession>A0A132ELY4</accession>
<comment type="caution">
    <text evidence="1">The sequence shown here is derived from an EMBL/GenBank/DDBJ whole genome shotgun (WGS) entry which is preliminary data.</text>
</comment>
<sequence length="151" mass="16921">MIVPLLIPRLFCTAFELAGAIYDGEVLVDARRVSKIRGMLISFYDADPGPYELALATVATDVFSDENTRACFLERVDAFDRLLGNKGLIEAWGETGWVRRNAIDADRFAPARFVVEAAAICALDTRRRAFDLQDFHQAAYKRAAARGVEFW</sequence>
<proteinExistence type="predicted"/>
<protein>
    <submittedName>
        <fullName evidence="1">Uncharacterized protein</fullName>
    </submittedName>
</protein>
<name>A0A132ELY4_9BURK</name>
<evidence type="ECO:0000313" key="1">
    <source>
        <dbReference type="EMBL" id="KWF35355.1"/>
    </source>
</evidence>
<dbReference type="Proteomes" id="UP000062912">
    <property type="component" value="Unassembled WGS sequence"/>
</dbReference>
<organism evidence="1 2">
    <name type="scientific">Burkholderia pseudomultivorans</name>
    <dbReference type="NCBI Taxonomy" id="1207504"/>
    <lineage>
        <taxon>Bacteria</taxon>
        <taxon>Pseudomonadati</taxon>
        <taxon>Pseudomonadota</taxon>
        <taxon>Betaproteobacteria</taxon>
        <taxon>Burkholderiales</taxon>
        <taxon>Burkholderiaceae</taxon>
        <taxon>Burkholderia</taxon>
        <taxon>Burkholderia cepacia complex</taxon>
    </lineage>
</organism>
<gene>
    <name evidence="1" type="ORF">WT56_07870</name>
</gene>